<comment type="caution">
    <text evidence="13">The sequence shown here is derived from an EMBL/GenBank/DDBJ whole genome shotgun (WGS) entry which is preliminary data.</text>
</comment>
<evidence type="ECO:0000256" key="5">
    <source>
        <dbReference type="ARBA" id="ARBA00022741"/>
    </source>
</evidence>
<protein>
    <recommendedName>
        <fullName evidence="2">non-specific serine/threonine protein kinase</fullName>
        <ecNumber evidence="2">2.7.11.1</ecNumber>
    </recommendedName>
</protein>
<dbReference type="Proteomes" id="UP000681722">
    <property type="component" value="Unassembled WGS sequence"/>
</dbReference>
<feature type="non-terminal residue" evidence="13">
    <location>
        <position position="1"/>
    </location>
</feature>
<dbReference type="EC" id="2.7.11.1" evidence="2"/>
<evidence type="ECO:0000259" key="12">
    <source>
        <dbReference type="PROSITE" id="PS50011"/>
    </source>
</evidence>
<dbReference type="CDD" id="cd08215">
    <property type="entry name" value="STKc_Nek"/>
    <property type="match status" value="1"/>
</dbReference>
<evidence type="ECO:0000256" key="1">
    <source>
        <dbReference type="ARBA" id="ARBA00010886"/>
    </source>
</evidence>
<evidence type="ECO:0000313" key="14">
    <source>
        <dbReference type="EMBL" id="CAF4417268.1"/>
    </source>
</evidence>
<feature type="domain" description="Protein kinase" evidence="12">
    <location>
        <begin position="23"/>
        <end position="283"/>
    </location>
</feature>
<dbReference type="AlphaFoldDB" id="A0A815XD58"/>
<reference evidence="13" key="1">
    <citation type="submission" date="2021-02" db="EMBL/GenBank/DDBJ databases">
        <authorList>
            <person name="Nowell W R."/>
        </authorList>
    </citation>
    <scope>NUCLEOTIDE SEQUENCE</scope>
</reference>
<feature type="compositionally biased region" description="Polar residues" evidence="11">
    <location>
        <begin position="460"/>
        <end position="479"/>
    </location>
</feature>
<dbReference type="GO" id="GO:0005524">
    <property type="term" value="F:ATP binding"/>
    <property type="evidence" value="ECO:0007669"/>
    <property type="project" value="UniProtKB-UniRule"/>
</dbReference>
<evidence type="ECO:0000256" key="3">
    <source>
        <dbReference type="ARBA" id="ARBA00022527"/>
    </source>
</evidence>
<evidence type="ECO:0000256" key="6">
    <source>
        <dbReference type="ARBA" id="ARBA00022777"/>
    </source>
</evidence>
<dbReference type="PROSITE" id="PS00107">
    <property type="entry name" value="PROTEIN_KINASE_ATP"/>
    <property type="match status" value="1"/>
</dbReference>
<keyword evidence="3" id="KW-0723">Serine/threonine-protein kinase</keyword>
<feature type="binding site" evidence="10">
    <location>
        <position position="56"/>
    </location>
    <ligand>
        <name>ATP</name>
        <dbReference type="ChEBI" id="CHEBI:30616"/>
    </ligand>
</feature>
<feature type="compositionally biased region" description="Basic and acidic residues" evidence="11">
    <location>
        <begin position="340"/>
        <end position="349"/>
    </location>
</feature>
<dbReference type="InterPro" id="IPR051131">
    <property type="entry name" value="NEK_Ser/Thr_kinase_NIMA"/>
</dbReference>
<feature type="region of interest" description="Disordered" evidence="11">
    <location>
        <begin position="299"/>
        <end position="440"/>
    </location>
</feature>
<evidence type="ECO:0000256" key="7">
    <source>
        <dbReference type="ARBA" id="ARBA00022840"/>
    </source>
</evidence>
<comment type="similarity">
    <text evidence="1">Belongs to the protein kinase superfamily. NEK Ser/Thr protein kinase family. NIMA subfamily.</text>
</comment>
<name>A0A815XD58_9BILA</name>
<dbReference type="Gene3D" id="1.10.510.10">
    <property type="entry name" value="Transferase(Phosphotransferase) domain 1"/>
    <property type="match status" value="1"/>
</dbReference>
<sequence>MLINSSNSSQQEKSGNVKVKDKYQIIKLIGKGSYGEVWLVNPLSPNHKPAKQYVLKRMSLRQQTSEQAELEGAEREAKLLSSLNHPNIVSYTESFRSHDGFLNIVMNYCEGGDVYTKLKERKQKKLGLLDEEQIAEWFIQVCMAIQYIHERNILHRDLKTQNIFLTKNNIVKVGDLGIARILDNVNELATTIIGTPPEIFSNKPYGQKSDVWSLGCCIYEMTTLEHAFNANDINSLVIKIIRGQTPETSKDYSKPLTNLIELMLKKDPSERPTVKQILQSQYMKQNIIRLLDKTRQKQANAKSVVSTSSAAPVSKSPKTKPPLDDYHSLPITPLPSYEGSDNKLSDPRERRRMQQRNNQDDNSDTDRQFIARVQENDTLNRFRRDNNLQQQSPKNVVPQLASSFDSNKDVRNPNSSARQRRRNKVHSQNTNDSQNLENDKYSEMSINSDAIQHESDNSKPEVQSSHNVEYSRSLSNESIVSEAADEEKKKESEKDVQDFLCMLTATLHLPKSSDKTSSSNSNIIDNSVAAGFAAVDLEKTYDPMLETNKLLERRDILKENCLTEISLSELELLLDIINPGDATVLKKDMINIIGEKLYEKYCAQIVT</sequence>
<feature type="compositionally biased region" description="Polar residues" evidence="11">
    <location>
        <begin position="426"/>
        <end position="436"/>
    </location>
</feature>
<evidence type="ECO:0000313" key="13">
    <source>
        <dbReference type="EMBL" id="CAF1556141.1"/>
    </source>
</evidence>
<comment type="catalytic activity">
    <reaction evidence="8">
        <text>L-threonyl-[protein] + ATP = O-phospho-L-threonyl-[protein] + ADP + H(+)</text>
        <dbReference type="Rhea" id="RHEA:46608"/>
        <dbReference type="Rhea" id="RHEA-COMP:11060"/>
        <dbReference type="Rhea" id="RHEA-COMP:11605"/>
        <dbReference type="ChEBI" id="CHEBI:15378"/>
        <dbReference type="ChEBI" id="CHEBI:30013"/>
        <dbReference type="ChEBI" id="CHEBI:30616"/>
        <dbReference type="ChEBI" id="CHEBI:61977"/>
        <dbReference type="ChEBI" id="CHEBI:456216"/>
        <dbReference type="EC" id="2.7.11.1"/>
    </reaction>
</comment>
<evidence type="ECO:0000256" key="10">
    <source>
        <dbReference type="PROSITE-ProRule" id="PRU10141"/>
    </source>
</evidence>
<dbReference type="Proteomes" id="UP000663829">
    <property type="component" value="Unassembled WGS sequence"/>
</dbReference>
<proteinExistence type="inferred from homology"/>
<dbReference type="EMBL" id="CAJNOQ010027753">
    <property type="protein sequence ID" value="CAF1556141.1"/>
    <property type="molecule type" value="Genomic_DNA"/>
</dbReference>
<dbReference type="InterPro" id="IPR017441">
    <property type="entry name" value="Protein_kinase_ATP_BS"/>
</dbReference>
<keyword evidence="7 10" id="KW-0067">ATP-binding</keyword>
<dbReference type="OrthoDB" id="248923at2759"/>
<dbReference type="GO" id="GO:0004674">
    <property type="term" value="F:protein serine/threonine kinase activity"/>
    <property type="evidence" value="ECO:0007669"/>
    <property type="project" value="UniProtKB-KW"/>
</dbReference>
<evidence type="ECO:0000256" key="9">
    <source>
        <dbReference type="ARBA" id="ARBA00048679"/>
    </source>
</evidence>
<dbReference type="SUPFAM" id="SSF56112">
    <property type="entry name" value="Protein kinase-like (PK-like)"/>
    <property type="match status" value="1"/>
</dbReference>
<dbReference type="PANTHER" id="PTHR44899">
    <property type="entry name" value="CAMK FAMILY PROTEIN KINASE"/>
    <property type="match status" value="1"/>
</dbReference>
<dbReference type="InterPro" id="IPR011009">
    <property type="entry name" value="Kinase-like_dom_sf"/>
</dbReference>
<feature type="compositionally biased region" description="Basic and acidic residues" evidence="11">
    <location>
        <begin position="364"/>
        <end position="386"/>
    </location>
</feature>
<dbReference type="PANTHER" id="PTHR44899:SF7">
    <property type="entry name" value="NIMA-RELATED KINASE"/>
    <property type="match status" value="1"/>
</dbReference>
<keyword evidence="6" id="KW-0418">Kinase</keyword>
<evidence type="ECO:0000256" key="2">
    <source>
        <dbReference type="ARBA" id="ARBA00012513"/>
    </source>
</evidence>
<dbReference type="SMART" id="SM00220">
    <property type="entry name" value="S_TKc"/>
    <property type="match status" value="1"/>
</dbReference>
<accession>A0A815XD58</accession>
<feature type="compositionally biased region" description="Polar residues" evidence="11">
    <location>
        <begin position="387"/>
        <end position="405"/>
    </location>
</feature>
<keyword evidence="5 10" id="KW-0547">Nucleotide-binding</keyword>
<dbReference type="PROSITE" id="PS00108">
    <property type="entry name" value="PROTEIN_KINASE_ST"/>
    <property type="match status" value="1"/>
</dbReference>
<feature type="region of interest" description="Disordered" evidence="11">
    <location>
        <begin position="452"/>
        <end position="492"/>
    </location>
</feature>
<evidence type="ECO:0000256" key="11">
    <source>
        <dbReference type="SAM" id="MobiDB-lite"/>
    </source>
</evidence>
<comment type="catalytic activity">
    <reaction evidence="9">
        <text>L-seryl-[protein] + ATP = O-phospho-L-seryl-[protein] + ADP + H(+)</text>
        <dbReference type="Rhea" id="RHEA:17989"/>
        <dbReference type="Rhea" id="RHEA-COMP:9863"/>
        <dbReference type="Rhea" id="RHEA-COMP:11604"/>
        <dbReference type="ChEBI" id="CHEBI:15378"/>
        <dbReference type="ChEBI" id="CHEBI:29999"/>
        <dbReference type="ChEBI" id="CHEBI:30616"/>
        <dbReference type="ChEBI" id="CHEBI:83421"/>
        <dbReference type="ChEBI" id="CHEBI:456216"/>
        <dbReference type="EC" id="2.7.11.1"/>
    </reaction>
</comment>
<dbReference type="PROSITE" id="PS50011">
    <property type="entry name" value="PROTEIN_KINASE_DOM"/>
    <property type="match status" value="1"/>
</dbReference>
<dbReference type="EMBL" id="CAJOBC010093469">
    <property type="protein sequence ID" value="CAF4417268.1"/>
    <property type="molecule type" value="Genomic_DNA"/>
</dbReference>
<dbReference type="Pfam" id="PF00069">
    <property type="entry name" value="Pkinase"/>
    <property type="match status" value="1"/>
</dbReference>
<keyword evidence="4" id="KW-0808">Transferase</keyword>
<gene>
    <name evidence="13" type="ORF">GPM918_LOCUS39489</name>
    <name evidence="14" type="ORF">SRO942_LOCUS40365</name>
</gene>
<dbReference type="Gene3D" id="3.30.200.20">
    <property type="entry name" value="Phosphorylase Kinase, domain 1"/>
    <property type="match status" value="1"/>
</dbReference>
<evidence type="ECO:0000256" key="8">
    <source>
        <dbReference type="ARBA" id="ARBA00047899"/>
    </source>
</evidence>
<dbReference type="InterPro" id="IPR008271">
    <property type="entry name" value="Ser/Thr_kinase_AS"/>
</dbReference>
<keyword evidence="15" id="KW-1185">Reference proteome</keyword>
<evidence type="ECO:0000313" key="15">
    <source>
        <dbReference type="Proteomes" id="UP000663829"/>
    </source>
</evidence>
<organism evidence="13 15">
    <name type="scientific">Didymodactylos carnosus</name>
    <dbReference type="NCBI Taxonomy" id="1234261"/>
    <lineage>
        <taxon>Eukaryota</taxon>
        <taxon>Metazoa</taxon>
        <taxon>Spiralia</taxon>
        <taxon>Gnathifera</taxon>
        <taxon>Rotifera</taxon>
        <taxon>Eurotatoria</taxon>
        <taxon>Bdelloidea</taxon>
        <taxon>Philodinida</taxon>
        <taxon>Philodinidae</taxon>
        <taxon>Didymodactylos</taxon>
    </lineage>
</organism>
<evidence type="ECO:0000256" key="4">
    <source>
        <dbReference type="ARBA" id="ARBA00022679"/>
    </source>
</evidence>
<feature type="compositionally biased region" description="Low complexity" evidence="11">
    <location>
        <begin position="301"/>
        <end position="316"/>
    </location>
</feature>
<dbReference type="InterPro" id="IPR000719">
    <property type="entry name" value="Prot_kinase_dom"/>
</dbReference>